<dbReference type="CDD" id="cd00143">
    <property type="entry name" value="PP2Cc"/>
    <property type="match status" value="1"/>
</dbReference>
<dbReference type="Proteomes" id="UP000515163">
    <property type="component" value="Unplaced"/>
</dbReference>
<evidence type="ECO:0000256" key="4">
    <source>
        <dbReference type="ARBA" id="ARBA00022553"/>
    </source>
</evidence>
<keyword evidence="8" id="KW-0325">Glycoprotein</keyword>
<evidence type="ECO:0000256" key="7">
    <source>
        <dbReference type="ARBA" id="ARBA00023136"/>
    </source>
</evidence>
<dbReference type="PANTHER" id="PTHR13832:SF533">
    <property type="entry name" value="TGF-BETA-ACTIVATED KINASE 1 AND MAP3K7-BINDING PROTEIN 1"/>
    <property type="match status" value="1"/>
</dbReference>
<dbReference type="OrthoDB" id="10049211at2759"/>
<evidence type="ECO:0000256" key="5">
    <source>
        <dbReference type="ARBA" id="ARBA00022824"/>
    </source>
</evidence>
<feature type="compositionally biased region" description="Polar residues" evidence="14">
    <location>
        <begin position="418"/>
        <end position="428"/>
    </location>
</feature>
<comment type="subcellular location">
    <subcellularLocation>
        <location evidence="2">Cytoplasm</location>
        <location evidence="2">Cytosol</location>
    </subcellularLocation>
    <subcellularLocation>
        <location evidence="1">Endoplasmic reticulum membrane</location>
        <topology evidence="1">Peripheral membrane protein</topology>
        <orientation evidence="1">Cytoplasmic side</orientation>
    </subcellularLocation>
</comment>
<name>A0A6P8JAZ3_ACTTE</name>
<feature type="region of interest" description="Disordered" evidence="14">
    <location>
        <begin position="494"/>
        <end position="513"/>
    </location>
</feature>
<dbReference type="Gene3D" id="3.60.40.10">
    <property type="entry name" value="PPM-type phosphatase domain"/>
    <property type="match status" value="1"/>
</dbReference>
<accession>A0A6P8JAZ3</accession>
<proteinExistence type="predicted"/>
<dbReference type="KEGG" id="aten:116307793"/>
<evidence type="ECO:0000259" key="15">
    <source>
        <dbReference type="PROSITE" id="PS51746"/>
    </source>
</evidence>
<feature type="domain" description="PPM-type phosphatase" evidence="15">
    <location>
        <begin position="28"/>
        <end position="362"/>
    </location>
</feature>
<dbReference type="FunFam" id="3.60.40.10:FF:000014">
    <property type="entry name" value="TGF-beta-activated kinase 1 and MAP3K7-binding protein 1-like"/>
    <property type="match status" value="1"/>
</dbReference>
<keyword evidence="5" id="KW-0256">Endoplasmic reticulum</keyword>
<dbReference type="SMART" id="SM00332">
    <property type="entry name" value="PP2Cc"/>
    <property type="match status" value="1"/>
</dbReference>
<comment type="function">
    <text evidence="9">Key adapter protein that plays an essential role in JNK and NF-kappa-B activation and proinflammatory cytokines production in response to stimulation with TLRs and cytokines. Mechanistically, associates with the catalytic domain of MAP3K7/TAK1 to trigger MAP3K7/TAK1 autophosphorylation leading to its full activation. Similarly, associates with MAPK14 and triggers its autophosphorylation and subsequent activation. In turn, MAPK14 phosphorylates TAB1 and inhibits MAP3K7/TAK1 activation in a feedback control mechanism. Also plays a role in recruiting MAPK14 to the TAK1 complex for the phosphorylation of the TAB2 and TAB3 regulatory subunits.</text>
</comment>
<dbReference type="GO" id="GO:0005789">
    <property type="term" value="C:endoplasmic reticulum membrane"/>
    <property type="evidence" value="ECO:0007669"/>
    <property type="project" value="UniProtKB-SubCell"/>
</dbReference>
<keyword evidence="16" id="KW-1185">Reference proteome</keyword>
<evidence type="ECO:0000313" key="16">
    <source>
        <dbReference type="Proteomes" id="UP000515163"/>
    </source>
</evidence>
<dbReference type="RefSeq" id="XP_031573965.1">
    <property type="nucleotide sequence ID" value="XM_031718105.1"/>
</dbReference>
<dbReference type="GO" id="GO:1902533">
    <property type="term" value="P:positive regulation of intracellular signal transduction"/>
    <property type="evidence" value="ECO:0007669"/>
    <property type="project" value="UniProtKB-ARBA"/>
</dbReference>
<dbReference type="InterPro" id="IPR036457">
    <property type="entry name" value="PPM-type-like_dom_sf"/>
</dbReference>
<comment type="subunit">
    <text evidence="10">Interacts with XIAP and BIRC7. Interacts with TRAF6 and MAP3K7; during IL-1 signaling. Identified in the TRIKA2 complex composed of MAP3K7, TAB1 and TAB2. Interacts with TRAF6 and MAPK14; these interactions allow MAPK14 autophosphorylation. Interacts with STING1; interaction takes place following cGAMP activation and promotes TAB1 recruitment to the endoplasmic reticulum, triggering MAP3K7/TAK1 activation and STING1 phosphorylation.</text>
</comment>
<evidence type="ECO:0000256" key="2">
    <source>
        <dbReference type="ARBA" id="ARBA00004514"/>
    </source>
</evidence>
<evidence type="ECO:0000256" key="1">
    <source>
        <dbReference type="ARBA" id="ARBA00004397"/>
    </source>
</evidence>
<keyword evidence="3" id="KW-0963">Cytoplasm</keyword>
<dbReference type="GO" id="GO:0004722">
    <property type="term" value="F:protein serine/threonine phosphatase activity"/>
    <property type="evidence" value="ECO:0007669"/>
    <property type="project" value="InterPro"/>
</dbReference>
<sequence>MTSKRHSLHSQSPTETWTDALSVCKASGVGFLTNQRYREDGGRREEHEFEDRSFHFNVDGTCLYGVFDGHDGPRAADFAVQRLPAELLLGQLTDDMSDEQVQVLLRQAFISVEKGFFQSIDDALAEKTELQLQIPEGVSSYEAFQNYPEQVERIQELNDKINGGTTAVIALIFKNKLYVANAGDSRAVLCRQVDGTSLQVEQLSVDHDTQNEEELLRLARLGLDIVKIQRNKRIGNQENTRSIGDYCVKGGYKDFDILSTAAEEPVIADPYISDGIPIDKTFYALILMSDGVYKCLEEATGTSTVNSDIVYVVATELLCQSTLNGVAQAVVDKVGRYHHDAFMQQPTTCQKRDDMTILIRNFDEEVACTLSSPRSSTRPSGPAYQTTSPGVLPVSVPFNPSKKNSGSVPTLKIPMPQRTISQPNNHEGSPSSTTSTPTNPTTVAPLVSQSGSEPSSPGLSPNAFDPGPFHERDGKARKAMLLETTQPVDGSLTVMPASSTHGVSDNKGSNPNDEEMIEPYVDFTDFFKTVEELGEDVVYGCDKMPLS</sequence>
<feature type="compositionally biased region" description="Low complexity" evidence="14">
    <location>
        <begin position="370"/>
        <end position="380"/>
    </location>
</feature>
<evidence type="ECO:0000256" key="11">
    <source>
        <dbReference type="ARBA" id="ARBA00074232"/>
    </source>
</evidence>
<dbReference type="PANTHER" id="PTHR13832">
    <property type="entry name" value="PROTEIN PHOSPHATASE 2C"/>
    <property type="match status" value="1"/>
</dbReference>
<evidence type="ECO:0000256" key="3">
    <source>
        <dbReference type="ARBA" id="ARBA00022490"/>
    </source>
</evidence>
<reference evidence="17" key="1">
    <citation type="submission" date="2025-08" db="UniProtKB">
        <authorList>
            <consortium name="RefSeq"/>
        </authorList>
    </citation>
    <scope>IDENTIFICATION</scope>
    <source>
        <tissue evidence="17">Tentacle</tissue>
    </source>
</reference>
<evidence type="ECO:0000256" key="8">
    <source>
        <dbReference type="ARBA" id="ARBA00023180"/>
    </source>
</evidence>
<evidence type="ECO:0000256" key="6">
    <source>
        <dbReference type="ARBA" id="ARBA00022843"/>
    </source>
</evidence>
<dbReference type="AlphaFoldDB" id="A0A6P8JAZ3"/>
<dbReference type="InterPro" id="IPR001932">
    <property type="entry name" value="PPM-type_phosphatase-like_dom"/>
</dbReference>
<dbReference type="InParanoid" id="A0A6P8JAZ3"/>
<evidence type="ECO:0000256" key="14">
    <source>
        <dbReference type="SAM" id="MobiDB-lite"/>
    </source>
</evidence>
<feature type="compositionally biased region" description="Polar residues" evidence="14">
    <location>
        <begin position="496"/>
        <end position="511"/>
    </location>
</feature>
<keyword evidence="7" id="KW-0472">Membrane</keyword>
<keyword evidence="4" id="KW-0597">Phosphoprotein</keyword>
<dbReference type="GeneID" id="116307793"/>
<dbReference type="FunCoup" id="A0A6P8JAZ3">
    <property type="interactions" value="2258"/>
</dbReference>
<evidence type="ECO:0000256" key="13">
    <source>
        <dbReference type="ARBA" id="ARBA00080658"/>
    </source>
</evidence>
<feature type="compositionally biased region" description="Low complexity" evidence="14">
    <location>
        <begin position="429"/>
        <end position="461"/>
    </location>
</feature>
<evidence type="ECO:0000256" key="9">
    <source>
        <dbReference type="ARBA" id="ARBA00057862"/>
    </source>
</evidence>
<dbReference type="SUPFAM" id="SSF81606">
    <property type="entry name" value="PP2C-like"/>
    <property type="match status" value="1"/>
</dbReference>
<evidence type="ECO:0000256" key="10">
    <source>
        <dbReference type="ARBA" id="ARBA00062935"/>
    </source>
</evidence>
<organism evidence="16 17">
    <name type="scientific">Actinia tenebrosa</name>
    <name type="common">Australian red waratah sea anemone</name>
    <dbReference type="NCBI Taxonomy" id="6105"/>
    <lineage>
        <taxon>Eukaryota</taxon>
        <taxon>Metazoa</taxon>
        <taxon>Cnidaria</taxon>
        <taxon>Anthozoa</taxon>
        <taxon>Hexacorallia</taxon>
        <taxon>Actiniaria</taxon>
        <taxon>Actiniidae</taxon>
        <taxon>Actinia</taxon>
    </lineage>
</organism>
<dbReference type="GO" id="GO:0005829">
    <property type="term" value="C:cytosol"/>
    <property type="evidence" value="ECO:0007669"/>
    <property type="project" value="UniProtKB-SubCell"/>
</dbReference>
<evidence type="ECO:0000313" key="17">
    <source>
        <dbReference type="RefSeq" id="XP_031573965.1"/>
    </source>
</evidence>
<keyword evidence="6" id="KW-0832">Ubl conjugation</keyword>
<feature type="region of interest" description="Disordered" evidence="14">
    <location>
        <begin position="370"/>
        <end position="472"/>
    </location>
</feature>
<evidence type="ECO:0000256" key="12">
    <source>
        <dbReference type="ARBA" id="ARBA00080486"/>
    </source>
</evidence>
<dbReference type="InterPro" id="IPR015655">
    <property type="entry name" value="PP2C"/>
</dbReference>
<dbReference type="PROSITE" id="PS51746">
    <property type="entry name" value="PPM_2"/>
    <property type="match status" value="1"/>
</dbReference>
<dbReference type="Pfam" id="PF00481">
    <property type="entry name" value="PP2C"/>
    <property type="match status" value="1"/>
</dbReference>
<protein>
    <recommendedName>
        <fullName evidence="11">TGF-beta-activated kinase 1 and MAP3K7-binding protein 1</fullName>
    </recommendedName>
    <alternativeName>
        <fullName evidence="12">Mitogen-activated protein kinase kinase kinase 7-interacting protein 1</fullName>
    </alternativeName>
    <alternativeName>
        <fullName evidence="13">TGF-beta-activated kinase 1-binding protein 1</fullName>
    </alternativeName>
</protein>
<dbReference type="GO" id="GO:0008047">
    <property type="term" value="F:enzyme activator activity"/>
    <property type="evidence" value="ECO:0007669"/>
    <property type="project" value="UniProtKB-ARBA"/>
</dbReference>
<dbReference type="GO" id="GO:0007165">
    <property type="term" value="P:signal transduction"/>
    <property type="evidence" value="ECO:0007669"/>
    <property type="project" value="UniProtKB-ARBA"/>
</dbReference>
<gene>
    <name evidence="17" type="primary">LOC116307793</name>
</gene>